<keyword evidence="2" id="KW-0732">Signal</keyword>
<evidence type="ECO:0000256" key="2">
    <source>
        <dbReference type="ARBA" id="ARBA00022729"/>
    </source>
</evidence>
<gene>
    <name evidence="7" type="ORF">CFC21_005260</name>
</gene>
<evidence type="ECO:0000256" key="5">
    <source>
        <dbReference type="SAM" id="MobiDB-lite"/>
    </source>
</evidence>
<proteinExistence type="inferred from homology"/>
<dbReference type="InterPro" id="IPR043325">
    <property type="entry name" value="LTSS"/>
</dbReference>
<comment type="similarity">
    <text evidence="1">Belongs to the plant LTP family.</text>
</comment>
<sequence>GGEGGDHAGRGGAHRRGGGPGRRRVGAVASGCTQTLIGMSPCLNYITGNETAPSKSCCSQLATVVSSRPECLCVVLNADPVSPELLRPESRGYLMVIFALSSLVTHALTSAAKDTHEILEYYLSRGGN</sequence>
<dbReference type="EMBL" id="CM022212">
    <property type="protein sequence ID" value="KAF6987638.1"/>
    <property type="molecule type" value="Genomic_DNA"/>
</dbReference>
<dbReference type="InterPro" id="IPR036312">
    <property type="entry name" value="Bifun_inhib/LTP/seed_sf"/>
</dbReference>
<dbReference type="Gene3D" id="1.10.110.10">
    <property type="entry name" value="Plant lipid-transfer and hydrophobic proteins"/>
    <property type="match status" value="1"/>
</dbReference>
<feature type="compositionally biased region" description="Basic residues" evidence="5">
    <location>
        <begin position="12"/>
        <end position="25"/>
    </location>
</feature>
<name>A0A9R1D993_WHEAT</name>
<evidence type="ECO:0000256" key="1">
    <source>
        <dbReference type="ARBA" id="ARBA00009748"/>
    </source>
</evidence>
<dbReference type="InterPro" id="IPR016140">
    <property type="entry name" value="Bifunc_inhib/LTP/seed_store"/>
</dbReference>
<dbReference type="AlphaFoldDB" id="A0A9R1D993"/>
<dbReference type="Proteomes" id="UP000815260">
    <property type="component" value="Chromosome 1B"/>
</dbReference>
<protein>
    <recommendedName>
        <fullName evidence="6">Bifunctional inhibitor/plant lipid transfer protein/seed storage helical domain-containing protein</fullName>
    </recommendedName>
</protein>
<dbReference type="CDD" id="cd00010">
    <property type="entry name" value="AAI_LTSS"/>
    <property type="match status" value="1"/>
</dbReference>
<evidence type="ECO:0000256" key="3">
    <source>
        <dbReference type="ARBA" id="ARBA00023157"/>
    </source>
</evidence>
<feature type="domain" description="Bifunctional inhibitor/plant lipid transfer protein/seed storage helical" evidence="6">
    <location>
        <begin position="29"/>
        <end position="78"/>
    </location>
</feature>
<keyword evidence="3" id="KW-1015">Disulfide bond</keyword>
<keyword evidence="4" id="KW-0325">Glycoprotein</keyword>
<dbReference type="PANTHER" id="PTHR33044">
    <property type="entry name" value="BIFUNCTIONAL INHIBITOR/LIPID-TRANSFER PROTEIN/SEED STORAGE 2S ALBUMIN SUPERFAMILY PROTEIN-RELATED"/>
    <property type="match status" value="1"/>
</dbReference>
<evidence type="ECO:0000313" key="7">
    <source>
        <dbReference type="EMBL" id="KAF6987638.1"/>
    </source>
</evidence>
<feature type="region of interest" description="Disordered" evidence="5">
    <location>
        <begin position="1"/>
        <end position="25"/>
    </location>
</feature>
<comment type="caution">
    <text evidence="7">The sequence shown here is derived from an EMBL/GenBank/DDBJ whole genome shotgun (WGS) entry which is preliminary data.</text>
</comment>
<evidence type="ECO:0000259" key="6">
    <source>
        <dbReference type="Pfam" id="PF14368"/>
    </source>
</evidence>
<dbReference type="Pfam" id="PF14368">
    <property type="entry name" value="LTP_2"/>
    <property type="match status" value="1"/>
</dbReference>
<organism evidence="7">
    <name type="scientific">Triticum aestivum</name>
    <name type="common">Wheat</name>
    <dbReference type="NCBI Taxonomy" id="4565"/>
    <lineage>
        <taxon>Eukaryota</taxon>
        <taxon>Viridiplantae</taxon>
        <taxon>Streptophyta</taxon>
        <taxon>Embryophyta</taxon>
        <taxon>Tracheophyta</taxon>
        <taxon>Spermatophyta</taxon>
        <taxon>Magnoliopsida</taxon>
        <taxon>Liliopsida</taxon>
        <taxon>Poales</taxon>
        <taxon>Poaceae</taxon>
        <taxon>BOP clade</taxon>
        <taxon>Pooideae</taxon>
        <taxon>Triticodae</taxon>
        <taxon>Triticeae</taxon>
        <taxon>Triticinae</taxon>
        <taxon>Triticum</taxon>
    </lineage>
</organism>
<dbReference type="SUPFAM" id="SSF47699">
    <property type="entry name" value="Bifunctional inhibitor/lipid-transfer protein/seed storage 2S albumin"/>
    <property type="match status" value="1"/>
</dbReference>
<dbReference type="OrthoDB" id="911994at2759"/>
<feature type="non-terminal residue" evidence="7">
    <location>
        <position position="1"/>
    </location>
</feature>
<evidence type="ECO:0000256" key="4">
    <source>
        <dbReference type="ARBA" id="ARBA00023180"/>
    </source>
</evidence>
<accession>A0A9R1D993</accession>
<reference evidence="7" key="2">
    <citation type="submission" date="2020-03" db="EMBL/GenBank/DDBJ databases">
        <title>The second near-complete assembly of the hexaploid bread wheat (Triticum aestivum) genome.</title>
        <authorList>
            <person name="Zimin A.V."/>
            <person name="Puiu D."/>
            <person name="Shumante A."/>
            <person name="Alonge M."/>
            <person name="Salzberg S.L."/>
        </authorList>
    </citation>
    <scope>NUCLEOTIDE SEQUENCE</scope>
    <source>
        <tissue evidence="7">Leaf</tissue>
    </source>
</reference>
<reference evidence="7" key="1">
    <citation type="journal article" date="2017" name="Gigascience">
        <title>The first near-complete assembly of the hexaploid bread wheat genome, Triticum aestivum.</title>
        <authorList>
            <person name="Zimin A.V."/>
            <person name="Puiu D."/>
            <person name="Hall R."/>
            <person name="Kingan S."/>
            <person name="Clavijo B.J."/>
            <person name="Salzberg S.L."/>
        </authorList>
    </citation>
    <scope>NUCLEOTIDE SEQUENCE</scope>
    <source>
        <tissue evidence="7">Leaf</tissue>
    </source>
</reference>